<dbReference type="GO" id="GO:0051604">
    <property type="term" value="P:protein maturation"/>
    <property type="evidence" value="ECO:0007669"/>
    <property type="project" value="TreeGrafter"/>
</dbReference>
<sequence>MCLGVPMQVISVDGIAARATDGREEALIDLSLTDEAKPGDWVLTFLGASREIITADEAQKITAALDGLRNLMAGHDLGDAFADIEERGPQLPPHLQAALDAGKTTA</sequence>
<gene>
    <name evidence="2" type="ORF">CLV74_10930</name>
</gene>
<dbReference type="GO" id="GO:1902670">
    <property type="term" value="F:carbon dioxide binding"/>
    <property type="evidence" value="ECO:0007669"/>
    <property type="project" value="TreeGrafter"/>
</dbReference>
<dbReference type="OrthoDB" id="9806017at2"/>
<comment type="caution">
    <text evidence="2">The sequence shown here is derived from an EMBL/GenBank/DDBJ whole genome shotgun (WGS) entry which is preliminary data.</text>
</comment>
<reference evidence="2 3" key="1">
    <citation type="submission" date="2018-03" db="EMBL/GenBank/DDBJ databases">
        <title>Genomic Encyclopedia of Archaeal and Bacterial Type Strains, Phase II (KMG-II): from individual species to whole genera.</title>
        <authorList>
            <person name="Goeker M."/>
        </authorList>
    </citation>
    <scope>NUCLEOTIDE SEQUENCE [LARGE SCALE GENOMIC DNA]</scope>
    <source>
        <strain evidence="2 3">DSM 100212</strain>
    </source>
</reference>
<evidence type="ECO:0000256" key="1">
    <source>
        <dbReference type="ARBA" id="ARBA00006018"/>
    </source>
</evidence>
<dbReference type="InterPro" id="IPR019812">
    <property type="entry name" value="Hydgase_assmbl_chp_CS"/>
</dbReference>
<comment type="similarity">
    <text evidence="1">Belongs to the HupF/HypC family.</text>
</comment>
<evidence type="ECO:0000313" key="3">
    <source>
        <dbReference type="Proteomes" id="UP000238392"/>
    </source>
</evidence>
<dbReference type="Proteomes" id="UP000238392">
    <property type="component" value="Unassembled WGS sequence"/>
</dbReference>
<protein>
    <submittedName>
        <fullName evidence="2">Hydrogenase expression/formation protein HypC</fullName>
    </submittedName>
</protein>
<dbReference type="SUPFAM" id="SSF159127">
    <property type="entry name" value="HupF/HypC-like"/>
    <property type="match status" value="1"/>
</dbReference>
<accession>A0A2T0WLY1</accession>
<dbReference type="InterPro" id="IPR001109">
    <property type="entry name" value="Hydrogenase_HupF/HypC"/>
</dbReference>
<name>A0A2T0WLY1_9RHOB</name>
<dbReference type="EMBL" id="PVTQ01000009">
    <property type="protein sequence ID" value="PRY87710.1"/>
    <property type="molecule type" value="Genomic_DNA"/>
</dbReference>
<dbReference type="NCBIfam" id="TIGR00074">
    <property type="entry name" value="hypC_hupF"/>
    <property type="match status" value="1"/>
</dbReference>
<dbReference type="PROSITE" id="PS01097">
    <property type="entry name" value="HUPF_HYPC"/>
    <property type="match status" value="1"/>
</dbReference>
<dbReference type="RefSeq" id="WP_106265505.1">
    <property type="nucleotide sequence ID" value="NZ_PVTQ01000009.1"/>
</dbReference>
<dbReference type="PANTHER" id="PTHR35177">
    <property type="entry name" value="HYDROGENASE MATURATION FACTOR HYBG"/>
    <property type="match status" value="1"/>
</dbReference>
<keyword evidence="3" id="KW-1185">Reference proteome</keyword>
<organism evidence="2 3">
    <name type="scientific">Donghicola tyrosinivorans</name>
    <dbReference type="NCBI Taxonomy" id="1652492"/>
    <lineage>
        <taxon>Bacteria</taxon>
        <taxon>Pseudomonadati</taxon>
        <taxon>Pseudomonadota</taxon>
        <taxon>Alphaproteobacteria</taxon>
        <taxon>Rhodobacterales</taxon>
        <taxon>Roseobacteraceae</taxon>
        <taxon>Donghicola</taxon>
    </lineage>
</organism>
<proteinExistence type="inferred from homology"/>
<dbReference type="PRINTS" id="PR00445">
    <property type="entry name" value="HUPFHYPC"/>
</dbReference>
<dbReference type="GO" id="GO:0005506">
    <property type="term" value="F:iron ion binding"/>
    <property type="evidence" value="ECO:0007669"/>
    <property type="project" value="TreeGrafter"/>
</dbReference>
<dbReference type="Gene3D" id="2.30.30.140">
    <property type="match status" value="1"/>
</dbReference>
<dbReference type="AlphaFoldDB" id="A0A2T0WLY1"/>
<dbReference type="Pfam" id="PF01455">
    <property type="entry name" value="HupF_HypC"/>
    <property type="match status" value="1"/>
</dbReference>
<dbReference type="PANTHER" id="PTHR35177:SF2">
    <property type="entry name" value="HYDROGENASE MATURATION FACTOR HYBG"/>
    <property type="match status" value="1"/>
</dbReference>
<evidence type="ECO:0000313" key="2">
    <source>
        <dbReference type="EMBL" id="PRY87710.1"/>
    </source>
</evidence>